<proteinExistence type="predicted"/>
<protein>
    <submittedName>
        <fullName evidence="3">Uncharacterized protein</fullName>
    </submittedName>
</protein>
<keyword evidence="2" id="KW-1185">Reference proteome</keyword>
<dbReference type="GeneID" id="54363896"/>
<reference evidence="3" key="2">
    <citation type="submission" date="2020-04" db="EMBL/GenBank/DDBJ databases">
        <authorList>
            <consortium name="NCBI Genome Project"/>
        </authorList>
    </citation>
    <scope>NUCLEOTIDE SEQUENCE</scope>
    <source>
        <strain evidence="3">CBS 342.82</strain>
    </source>
</reference>
<accession>A0A6J3LPQ8</accession>
<evidence type="ECO:0000313" key="2">
    <source>
        <dbReference type="Proteomes" id="UP000504637"/>
    </source>
</evidence>
<dbReference type="Proteomes" id="UP000504637">
    <property type="component" value="Unplaced"/>
</dbReference>
<dbReference type="RefSeq" id="XP_033454952.1">
    <property type="nucleotide sequence ID" value="XM_033606096.1"/>
</dbReference>
<feature type="region of interest" description="Disordered" evidence="1">
    <location>
        <begin position="47"/>
        <end position="91"/>
    </location>
</feature>
<dbReference type="OrthoDB" id="185373at2759"/>
<organism evidence="3">
    <name type="scientific">Dissoconium aciculare CBS 342.82</name>
    <dbReference type="NCBI Taxonomy" id="1314786"/>
    <lineage>
        <taxon>Eukaryota</taxon>
        <taxon>Fungi</taxon>
        <taxon>Dikarya</taxon>
        <taxon>Ascomycota</taxon>
        <taxon>Pezizomycotina</taxon>
        <taxon>Dothideomycetes</taxon>
        <taxon>Dothideomycetidae</taxon>
        <taxon>Mycosphaerellales</taxon>
        <taxon>Dissoconiaceae</taxon>
        <taxon>Dissoconium</taxon>
    </lineage>
</organism>
<feature type="compositionally biased region" description="Low complexity" evidence="1">
    <location>
        <begin position="647"/>
        <end position="660"/>
    </location>
</feature>
<dbReference type="AlphaFoldDB" id="A0A6J3LPQ8"/>
<evidence type="ECO:0000313" key="3">
    <source>
        <dbReference type="RefSeq" id="XP_033454952.1"/>
    </source>
</evidence>
<reference evidence="3" key="3">
    <citation type="submission" date="2025-08" db="UniProtKB">
        <authorList>
            <consortium name="RefSeq"/>
        </authorList>
    </citation>
    <scope>IDENTIFICATION</scope>
    <source>
        <strain evidence="3">CBS 342.82</strain>
    </source>
</reference>
<feature type="compositionally biased region" description="Polar residues" evidence="1">
    <location>
        <begin position="59"/>
        <end position="70"/>
    </location>
</feature>
<gene>
    <name evidence="3" type="ORF">K489DRAFT_385405</name>
</gene>
<sequence length="799" mass="89982">MIRSSLCSAHTASVLSRSRIPGRASRWPASRIPSGRASLITRVYVDDQPNSHSDRSGDAPSSTKGLSGQHLQRVRQALRHAENKRQRRATHDHRVERMYAATQSFRTDDMDEMIAAYRALPQNYHPDKALGIQVASYLKRLVAAQYSMSPEAVAQMRAFSQEIAKQVQAGEWENYTTMCDIVTSALISTGDLDSAYSFWQWREKQPNQRVSWFSFAYAAEIHIARGDPLSTVEDLYEKALLRLPGDFMSYHVSPGAVLPNREEIMRVKPTPLLQRLVHAYLLAGRASDAYITLDTMLRLDPKASLSDAFIRAATLRPFSESYTLFTLTTQIHGRTSGFVFNQMFDKAADQARVFPAKALLSGLRSRLAAIHQQDMQTTRDQVNVFTTWISCLTEVLHLPSMALATRPERQDCALAILSLVKRLVAIIELKTDVTGQALLRILLSKLAQFDDTDEVFNYATGISAKQHGSDRGVQLCIITLGGKQHNRKRIEKGWADLMTTLSNSTSQLGFVDMRVLIIAANRAGCQDFAKEQFAKYESSFTPEVRDSISALFEFDQEHDRVEREPRHDPTTYHEVMNEIDNLFGDVEVYHRELVARIKDPKHEGLRFPRTVFQPEGALRLSDADMRSLYEEFSTEGHSSPEADDPVATQDPATQPTTQPPESKITADEAELNKSGTSSKSVAAASAEGKSINELRYWAWRDMTYVLQLTDRHERMAGHSSVQSGASSEQKMQPDEEAVQKMLTDRNQDDFTRFEGFNLTVLAEARADPPVEEKASEEQMNAARAEIRRLRRIDRATTGR</sequence>
<reference evidence="3" key="1">
    <citation type="submission" date="2020-01" db="EMBL/GenBank/DDBJ databases">
        <authorList>
            <consortium name="DOE Joint Genome Institute"/>
            <person name="Haridas S."/>
            <person name="Albert R."/>
            <person name="Binder M."/>
            <person name="Bloem J."/>
            <person name="Labutti K."/>
            <person name="Salamov A."/>
            <person name="Andreopoulos B."/>
            <person name="Baker S.E."/>
            <person name="Barry K."/>
            <person name="Bills G."/>
            <person name="Bluhm B.H."/>
            <person name="Cannon C."/>
            <person name="Castanera R."/>
            <person name="Culley D.E."/>
            <person name="Daum C."/>
            <person name="Ezra D."/>
            <person name="Gonzalez J.B."/>
            <person name="Henrissat B."/>
            <person name="Kuo A."/>
            <person name="Liang C."/>
            <person name="Lipzen A."/>
            <person name="Lutzoni F."/>
            <person name="Magnuson J."/>
            <person name="Mondo S."/>
            <person name="Nolan M."/>
            <person name="Ohm R."/>
            <person name="Pangilinan J."/>
            <person name="Park H.-J."/>
            <person name="Ramirez L."/>
            <person name="Alfaro M."/>
            <person name="Sun H."/>
            <person name="Tritt A."/>
            <person name="Yoshinaga Y."/>
            <person name="Zwiers L.-H."/>
            <person name="Turgeon B.G."/>
            <person name="Goodwin S.B."/>
            <person name="Spatafora J.W."/>
            <person name="Crous P.W."/>
            <person name="Grigoriev I.V."/>
        </authorList>
    </citation>
    <scope>NUCLEOTIDE SEQUENCE</scope>
    <source>
        <strain evidence="3">CBS 342.82</strain>
    </source>
</reference>
<feature type="region of interest" description="Disordered" evidence="1">
    <location>
        <begin position="630"/>
        <end position="685"/>
    </location>
</feature>
<evidence type="ECO:0000256" key="1">
    <source>
        <dbReference type="SAM" id="MobiDB-lite"/>
    </source>
</evidence>
<name>A0A6J3LPQ8_9PEZI</name>